<dbReference type="Gene3D" id="6.10.140.1950">
    <property type="match status" value="1"/>
</dbReference>
<dbReference type="GO" id="GO:0005739">
    <property type="term" value="C:mitochondrion"/>
    <property type="evidence" value="ECO:0007669"/>
    <property type="project" value="GOC"/>
</dbReference>
<dbReference type="Proteomes" id="UP000444721">
    <property type="component" value="Unassembled WGS sequence"/>
</dbReference>
<protein>
    <recommendedName>
        <fullName evidence="5">Prokaryotic-type class I peptide chain release factors domain-containing protein</fullName>
    </recommendedName>
</protein>
<gene>
    <name evidence="6" type="ORF">FDP41_003430</name>
</gene>
<sequence>MLPRSLLLGNSSTSRFKRFNPLKFILASHRDCTYQHSMKYLSNNYSSYLFNNFSIHYVPTMARQQQYHTTLQPLNNYDEESNDAIGKYTFKVNQQVEQYLKQARQRHQELSNSVYSGQPTKPTQFVELKFFTKVTELTDKYENLKTQLAQLEEMKQTETDPELKQMAKEDYIETEKEYLKIQDNLIGVLLNAPQLDSNEVQISSNNNAIIEIRPGTGGDEASLFAMELFKMYEKYALAKGWKFEVLSLSVNCGGEGCREGIALISGSSYGGDDDSALGVYGSMKFESGVHRVQRVPVTESQGRVHTSSASVVVLPEITESDIKINLSDVKIETMRASGAGGQHVNTTDSAVRLTHIPTGTTVYIADERSQHRNKEKAFKILHSRLFQKQQEEKMQKMTSERKEQIGSGDRSEKIRTYNFPQDRITDHRISYTQFGLDKMMDGEILDSFVEMLSKQQKMQQFSAMFEKQETVQSKPAKKK</sequence>
<comment type="similarity">
    <text evidence="1">Belongs to the prokaryotic/mitochondrial release factor family.</text>
</comment>
<organism evidence="6 7">
    <name type="scientific">Naegleria fowleri</name>
    <name type="common">Brain eating amoeba</name>
    <dbReference type="NCBI Taxonomy" id="5763"/>
    <lineage>
        <taxon>Eukaryota</taxon>
        <taxon>Discoba</taxon>
        <taxon>Heterolobosea</taxon>
        <taxon>Tetramitia</taxon>
        <taxon>Eutetramitia</taxon>
        <taxon>Vahlkampfiidae</taxon>
        <taxon>Naegleria</taxon>
    </lineage>
</organism>
<dbReference type="GeneID" id="68110648"/>
<keyword evidence="3" id="KW-0648">Protein biosynthesis</keyword>
<dbReference type="InterPro" id="IPR005139">
    <property type="entry name" value="PCRF"/>
</dbReference>
<dbReference type="FunFam" id="3.30.160.20:FF:000004">
    <property type="entry name" value="Peptide chain release factor 1"/>
    <property type="match status" value="1"/>
</dbReference>
<feature type="domain" description="Prokaryotic-type class I peptide chain release factors" evidence="5">
    <location>
        <begin position="335"/>
        <end position="351"/>
    </location>
</feature>
<dbReference type="PANTHER" id="PTHR43804">
    <property type="entry name" value="LD18447P"/>
    <property type="match status" value="1"/>
</dbReference>
<dbReference type="SMART" id="SM00937">
    <property type="entry name" value="PCRF"/>
    <property type="match status" value="1"/>
</dbReference>
<comment type="caution">
    <text evidence="6">The sequence shown here is derived from an EMBL/GenBank/DDBJ whole genome shotgun (WGS) entry which is preliminary data.</text>
</comment>
<evidence type="ECO:0000256" key="3">
    <source>
        <dbReference type="ARBA" id="ARBA00022917"/>
    </source>
</evidence>
<feature type="coiled-coil region" evidence="4">
    <location>
        <begin position="93"/>
        <end position="154"/>
    </location>
</feature>
<dbReference type="PROSITE" id="PS00745">
    <property type="entry name" value="RF_PROK_I"/>
    <property type="match status" value="1"/>
</dbReference>
<keyword evidence="2" id="KW-0488">Methylation</keyword>
<dbReference type="VEuPathDB" id="AmoebaDB:FDP41_003430"/>
<keyword evidence="7" id="KW-1185">Reference proteome</keyword>
<keyword evidence="4" id="KW-0175">Coiled coil</keyword>
<dbReference type="GO" id="GO:0070126">
    <property type="term" value="P:mitochondrial translational termination"/>
    <property type="evidence" value="ECO:0007669"/>
    <property type="project" value="UniProtKB-ARBA"/>
</dbReference>
<name>A0A6A5BU25_NAEFO</name>
<evidence type="ECO:0000256" key="1">
    <source>
        <dbReference type="ARBA" id="ARBA00010835"/>
    </source>
</evidence>
<dbReference type="InterPro" id="IPR000352">
    <property type="entry name" value="Pep_chain_release_fac_I"/>
</dbReference>
<dbReference type="OMA" id="RTKAWAV"/>
<dbReference type="GO" id="GO:0016149">
    <property type="term" value="F:translation release factor activity, codon specific"/>
    <property type="evidence" value="ECO:0007669"/>
    <property type="project" value="UniProtKB-ARBA"/>
</dbReference>
<dbReference type="PANTHER" id="PTHR43804:SF7">
    <property type="entry name" value="LD18447P"/>
    <property type="match status" value="1"/>
</dbReference>
<dbReference type="InterPro" id="IPR045853">
    <property type="entry name" value="Pep_chain_release_fac_I_sf"/>
</dbReference>
<evidence type="ECO:0000313" key="6">
    <source>
        <dbReference type="EMBL" id="KAF0977438.1"/>
    </source>
</evidence>
<dbReference type="SUPFAM" id="SSF75620">
    <property type="entry name" value="Release factor"/>
    <property type="match status" value="1"/>
</dbReference>
<dbReference type="InterPro" id="IPR050057">
    <property type="entry name" value="Prokaryotic/Mito_RF"/>
</dbReference>
<reference evidence="6 7" key="1">
    <citation type="journal article" date="2019" name="Sci. Rep.">
        <title>Nanopore sequencing improves the draft genome of the human pathogenic amoeba Naegleria fowleri.</title>
        <authorList>
            <person name="Liechti N."/>
            <person name="Schurch N."/>
            <person name="Bruggmann R."/>
            <person name="Wittwer M."/>
        </authorList>
    </citation>
    <scope>NUCLEOTIDE SEQUENCE [LARGE SCALE GENOMIC DNA]</scope>
    <source>
        <strain evidence="6 7">ATCC 30894</strain>
    </source>
</reference>
<dbReference type="OrthoDB" id="2019491at2759"/>
<evidence type="ECO:0000256" key="4">
    <source>
        <dbReference type="SAM" id="Coils"/>
    </source>
</evidence>
<proteinExistence type="inferred from homology"/>
<dbReference type="Gene3D" id="3.30.160.20">
    <property type="match status" value="1"/>
</dbReference>
<dbReference type="Pfam" id="PF00472">
    <property type="entry name" value="RF-1"/>
    <property type="match status" value="1"/>
</dbReference>
<evidence type="ECO:0000259" key="5">
    <source>
        <dbReference type="PROSITE" id="PS00745"/>
    </source>
</evidence>
<dbReference type="Pfam" id="PF03462">
    <property type="entry name" value="PCRF"/>
    <property type="match status" value="1"/>
</dbReference>
<dbReference type="VEuPathDB" id="AmoebaDB:NF0062920"/>
<dbReference type="AlphaFoldDB" id="A0A6A5BU25"/>
<dbReference type="RefSeq" id="XP_044562151.1">
    <property type="nucleotide sequence ID" value="XM_044706734.1"/>
</dbReference>
<evidence type="ECO:0000313" key="7">
    <source>
        <dbReference type="Proteomes" id="UP000444721"/>
    </source>
</evidence>
<dbReference type="EMBL" id="VFQX01000034">
    <property type="protein sequence ID" value="KAF0977438.1"/>
    <property type="molecule type" value="Genomic_DNA"/>
</dbReference>
<evidence type="ECO:0000256" key="2">
    <source>
        <dbReference type="ARBA" id="ARBA00022481"/>
    </source>
</evidence>
<dbReference type="FunFam" id="3.30.70.1660:FF:000004">
    <property type="entry name" value="Peptide chain release factor 1"/>
    <property type="match status" value="1"/>
</dbReference>
<dbReference type="Gene3D" id="3.30.70.1660">
    <property type="match status" value="1"/>
</dbReference>
<dbReference type="VEuPathDB" id="AmoebaDB:NfTy_071410"/>
<accession>A0A6A5BU25</accession>